<evidence type="ECO:0000313" key="3">
    <source>
        <dbReference type="Proteomes" id="UP000019763"/>
    </source>
</evidence>
<organism evidence="2 3">
    <name type="scientific">Gregarina niphandrodes</name>
    <name type="common">Septate eugregarine</name>
    <dbReference type="NCBI Taxonomy" id="110365"/>
    <lineage>
        <taxon>Eukaryota</taxon>
        <taxon>Sar</taxon>
        <taxon>Alveolata</taxon>
        <taxon>Apicomplexa</taxon>
        <taxon>Conoidasida</taxon>
        <taxon>Gregarinasina</taxon>
        <taxon>Eugregarinorida</taxon>
        <taxon>Gregarinidae</taxon>
        <taxon>Gregarina</taxon>
    </lineage>
</organism>
<keyword evidence="3" id="KW-1185">Reference proteome</keyword>
<dbReference type="AlphaFoldDB" id="A0A023B9S0"/>
<dbReference type="GeneID" id="22911732"/>
<dbReference type="RefSeq" id="XP_011129610.1">
    <property type="nucleotide sequence ID" value="XM_011131308.1"/>
</dbReference>
<dbReference type="Proteomes" id="UP000019763">
    <property type="component" value="Unassembled WGS sequence"/>
</dbReference>
<feature type="region of interest" description="Disordered" evidence="1">
    <location>
        <begin position="596"/>
        <end position="625"/>
    </location>
</feature>
<protein>
    <submittedName>
        <fullName evidence="2">Uncharacterized protein</fullName>
    </submittedName>
</protein>
<dbReference type="EMBL" id="AFNH02000356">
    <property type="protein sequence ID" value="EZG75436.1"/>
    <property type="molecule type" value="Genomic_DNA"/>
</dbReference>
<evidence type="ECO:0000313" key="2">
    <source>
        <dbReference type="EMBL" id="EZG75436.1"/>
    </source>
</evidence>
<feature type="compositionally biased region" description="Basic and acidic residues" evidence="1">
    <location>
        <begin position="745"/>
        <end position="754"/>
    </location>
</feature>
<dbReference type="VEuPathDB" id="CryptoDB:GNI_046400"/>
<reference evidence="2" key="1">
    <citation type="submission" date="2013-12" db="EMBL/GenBank/DDBJ databases">
        <authorList>
            <person name="Omoto C.K."/>
            <person name="Sibley D."/>
            <person name="Venepally P."/>
            <person name="Hadjithomas M."/>
            <person name="Karamycheva S."/>
            <person name="Brunk B."/>
            <person name="Roos D."/>
            <person name="Caler E."/>
            <person name="Lorenzi H."/>
        </authorList>
    </citation>
    <scope>NUCLEOTIDE SEQUENCE</scope>
</reference>
<sequence length="820" mass="92984">MLATESRRKTEKRLLSAGASVLAVASVLGDGVWMDWAERYWELLGPEKFGQLKTHLSPDPWRRRKHWRTFLQQPSNSVRFDQWTLLRNEEGTRPLYIPTLPTPTQLGSRLLCWSLKNRVKAGPKTGAKPDSNARVETASGTEFAGVCLAGAPPGYDAYCTVRSTLPETGWENLRRVTPATFNECNLAYVEVGGVISSCFGEPYGTVDVEVREEVEHQLGRGASRLRNWLTGCLLKHAGGSLTDLAGFCALVLKINPSTPQGCVRDQLRDGLSIEEATLKGALCSKQLDCLRSGPPCFSDYSRRFNFNENRLEVWKLRLDDLPTVSVAEYATMQQSDLDRILSHRAPPSGPIEQERAWVRRYWELLNPEEYARLSVFVDPAPHRRRARWLRVAPQLISPTDGETEWSMISEIGDVGDDRPFYIPELGVMKTMARSRGYFWGRDYEAYRALHGLLGRDKWAKLRAVKPAHFLRCAQGYLRLAAAFHRCYVAPFGILDTPLLTFIAREMKIPTREPRFAYWISGCLLQYCEMPFEDLLRFCDNHFRFTPVPSARDVTALQNSVCVDMHATAQALAHLPVLTIAEYCGLEVGEHNRRDEYNLPKFGGSERPTRKRRHTSNHTDNGSNLENATKEFYENGKQHGNAAEPWLQQLPTSWSKWLETPQVQELAELPAVKYVCTNHWPQLSRCIATLAREESEERVDTFSVEMFFWKKGVKNEAKKLAVAEQRPVEYHAAVQYIPHSGPVAMSKKERHELKKSLRKQRERKANPTSVSLGAALDMKTPEQQASKMQSLMAHQQPVHLQAQTVVLPTGASSNSTIKHKK</sequence>
<name>A0A023B9S0_GRENI</name>
<proteinExistence type="predicted"/>
<feature type="region of interest" description="Disordered" evidence="1">
    <location>
        <begin position="740"/>
        <end position="771"/>
    </location>
</feature>
<evidence type="ECO:0000256" key="1">
    <source>
        <dbReference type="SAM" id="MobiDB-lite"/>
    </source>
</evidence>
<accession>A0A023B9S0</accession>
<comment type="caution">
    <text evidence="2">The sequence shown here is derived from an EMBL/GenBank/DDBJ whole genome shotgun (WGS) entry which is preliminary data.</text>
</comment>
<gene>
    <name evidence="2" type="ORF">GNI_046400</name>
</gene>